<keyword evidence="3 5" id="KW-0378">Hydrolase</keyword>
<dbReference type="GO" id="GO:0004065">
    <property type="term" value="F:arylsulfatase activity"/>
    <property type="evidence" value="ECO:0007669"/>
    <property type="project" value="UniProtKB-UniRule"/>
</dbReference>
<feature type="domain" description="Sulfatase N-terminal" evidence="9">
    <location>
        <begin position="30"/>
        <end position="382"/>
    </location>
</feature>
<evidence type="ECO:0000256" key="3">
    <source>
        <dbReference type="ARBA" id="ARBA00022801"/>
    </source>
</evidence>
<dbReference type="EMBL" id="JAESVG020000003">
    <property type="protein sequence ID" value="KAG8628909.1"/>
    <property type="molecule type" value="Genomic_DNA"/>
</dbReference>
<gene>
    <name evidence="10" type="ORF">KVT40_002774</name>
</gene>
<evidence type="ECO:0000256" key="5">
    <source>
        <dbReference type="PIRNR" id="PIRNR000972"/>
    </source>
</evidence>
<dbReference type="SUPFAM" id="SSF53649">
    <property type="entry name" value="Alkaline phosphatase-like"/>
    <property type="match status" value="1"/>
</dbReference>
<evidence type="ECO:0000256" key="7">
    <source>
        <dbReference type="SAM" id="MobiDB-lite"/>
    </source>
</evidence>
<dbReference type="PANTHER" id="PTHR43108:SF8">
    <property type="entry name" value="SD21168P"/>
    <property type="match status" value="1"/>
</dbReference>
<dbReference type="Proteomes" id="UP000809789">
    <property type="component" value="Unassembled WGS sequence"/>
</dbReference>
<dbReference type="InterPro" id="IPR012083">
    <property type="entry name" value="Arylsulfatase"/>
</dbReference>
<evidence type="ECO:0000256" key="8">
    <source>
        <dbReference type="SAM" id="SignalP"/>
    </source>
</evidence>
<reference evidence="10" key="1">
    <citation type="submission" date="2021-07" db="EMBL/GenBank/DDBJ databases">
        <title>Elsinoe batatas strain:CRI-CJ2 Genome sequencing and assembly.</title>
        <authorList>
            <person name="Huang L."/>
        </authorList>
    </citation>
    <scope>NUCLEOTIDE SEQUENCE</scope>
    <source>
        <strain evidence="10">CRI-CJ2</strain>
    </source>
</reference>
<dbReference type="EC" id="3.1.6.1" evidence="5"/>
<comment type="catalytic activity">
    <reaction evidence="5">
        <text>an aryl sulfate + H2O = a phenol + sulfate + H(+)</text>
        <dbReference type="Rhea" id="RHEA:17261"/>
        <dbReference type="ChEBI" id="CHEBI:15377"/>
        <dbReference type="ChEBI" id="CHEBI:15378"/>
        <dbReference type="ChEBI" id="CHEBI:16189"/>
        <dbReference type="ChEBI" id="CHEBI:33853"/>
        <dbReference type="ChEBI" id="CHEBI:140317"/>
        <dbReference type="EC" id="3.1.6.1"/>
    </reaction>
</comment>
<dbReference type="GO" id="GO:0018958">
    <property type="term" value="P:phenol-containing compound metabolic process"/>
    <property type="evidence" value="ECO:0007669"/>
    <property type="project" value="InterPro"/>
</dbReference>
<feature type="region of interest" description="Disordered" evidence="7">
    <location>
        <begin position="400"/>
        <end position="419"/>
    </location>
</feature>
<keyword evidence="11" id="KW-1185">Reference proteome</keyword>
<evidence type="ECO:0000259" key="9">
    <source>
        <dbReference type="Pfam" id="PF00884"/>
    </source>
</evidence>
<dbReference type="GO" id="GO:0005539">
    <property type="term" value="F:glycosaminoglycan binding"/>
    <property type="evidence" value="ECO:0007669"/>
    <property type="project" value="TreeGrafter"/>
</dbReference>
<sequence>MWSCLLPSCLLAVLLQVVVAAADSLNGKRPNIIFIITDDQDSLLGSLNYQPAVRQQFREQGTYFEKHYCTISVCCPSRVSLLTGKHAHNTNVTDVRLPFGGYPKFVKEGLNGAWLPSWFQQESYNTYYTGKLMNNHSIINYNNPFPKGFNGTDFLVDPNTYIYNNASMQSNQDPPRYLPGQYSTDIVAQKAVDFMEEAVGSENPFFLTVAPIAPHGETVIPPTIPGQPRGLAKFNPPVASDKYKDLYPGVIVPRTPNFNPDVADGPSYFRTLRQWNQTVVDYYDEFYRVRLQSLASVDDLINLVVAKTEALGIADNTYIIYTTDNGFHIGQHRLPAGKSCAIEEDINIPFFIRGPGIARNVTVKYPTSHVDIAPTLYDIAGIPPRPEFDGSPMPIWAHQRDATHSQSHPGHSRHPSNSTFTKHEHVNVEFWGANFGEGDYADELLSRTNNNTYKSLRLISTDGRYNLAYVVWCTNERELYDMRTDAQQLENLAVDFNTTLPTPSTIITRADEEANSFSPHPRPDPHPQSHPHPGQGKGTDEIQDPSYRLRLQSRLDTLLLVLKTCKAQTCRDPWGRIHPDGKVKSLEQAMRRRYDDFYVRRQPKIRFEGCAMGYLRDVEGPGEDRGDLVVWEGR</sequence>
<dbReference type="PANTHER" id="PTHR43108">
    <property type="entry name" value="N-ACETYLGLUCOSAMINE-6-SULFATASE FAMILY MEMBER"/>
    <property type="match status" value="1"/>
</dbReference>
<name>A0A8K0L3A8_9PEZI</name>
<feature type="region of interest" description="Disordered" evidence="7">
    <location>
        <begin position="513"/>
        <end position="542"/>
    </location>
</feature>
<feature type="chain" id="PRO_5035453148" description="Arylsulfatase" evidence="8">
    <location>
        <begin position="21"/>
        <end position="634"/>
    </location>
</feature>
<dbReference type="Gene3D" id="3.40.720.10">
    <property type="entry name" value="Alkaline Phosphatase, subunit A"/>
    <property type="match status" value="1"/>
</dbReference>
<comment type="PTM">
    <text evidence="6">The conversion to 3-oxoalanine (also known as C-formylglycine, FGly), of a serine or cysteine residue in prokaryotes and of a cysteine residue in eukaryotes, is critical for catalytic activity.</text>
</comment>
<proteinExistence type="inferred from homology"/>
<feature type="compositionally biased region" description="Polar residues" evidence="7">
    <location>
        <begin position="404"/>
        <end position="419"/>
    </location>
</feature>
<accession>A0A8K0L3A8</accession>
<feature type="signal peptide" evidence="8">
    <location>
        <begin position="1"/>
        <end position="20"/>
    </location>
</feature>
<dbReference type="InterPro" id="IPR017850">
    <property type="entry name" value="Alkaline_phosphatase_core_sf"/>
</dbReference>
<evidence type="ECO:0000256" key="1">
    <source>
        <dbReference type="ARBA" id="ARBA00008779"/>
    </source>
</evidence>
<evidence type="ECO:0000256" key="2">
    <source>
        <dbReference type="ARBA" id="ARBA00022729"/>
    </source>
</evidence>
<comment type="caution">
    <text evidence="10">The sequence shown here is derived from an EMBL/GenBank/DDBJ whole genome shotgun (WGS) entry which is preliminary data.</text>
</comment>
<protein>
    <recommendedName>
        <fullName evidence="5">Arylsulfatase</fullName>
        <shortName evidence="5">AS</shortName>
        <ecNumber evidence="5">3.1.6.1</ecNumber>
    </recommendedName>
    <alternativeName>
        <fullName evidence="5">Aryl-sulfate sulphohydrolase</fullName>
    </alternativeName>
</protein>
<dbReference type="AlphaFoldDB" id="A0A8K0L3A8"/>
<evidence type="ECO:0000256" key="4">
    <source>
        <dbReference type="ARBA" id="ARBA00023180"/>
    </source>
</evidence>
<evidence type="ECO:0000256" key="6">
    <source>
        <dbReference type="PIRSR" id="PIRSR000972-50"/>
    </source>
</evidence>
<keyword evidence="4" id="KW-0325">Glycoprotein</keyword>
<dbReference type="InterPro" id="IPR000917">
    <property type="entry name" value="Sulfatase_N"/>
</dbReference>
<comment type="similarity">
    <text evidence="1 5">Belongs to the sulfatase family.</text>
</comment>
<dbReference type="InterPro" id="IPR024607">
    <property type="entry name" value="Sulfatase_CS"/>
</dbReference>
<dbReference type="GO" id="GO:0008449">
    <property type="term" value="F:N-acetylglucosamine-6-sulfatase activity"/>
    <property type="evidence" value="ECO:0007669"/>
    <property type="project" value="TreeGrafter"/>
</dbReference>
<dbReference type="Pfam" id="PF00884">
    <property type="entry name" value="Sulfatase"/>
    <property type="match status" value="1"/>
</dbReference>
<keyword evidence="2 8" id="KW-0732">Signal</keyword>
<dbReference type="PROSITE" id="PS00523">
    <property type="entry name" value="SULFATASE_1"/>
    <property type="match status" value="1"/>
</dbReference>
<dbReference type="CDD" id="cd16147">
    <property type="entry name" value="G6S"/>
    <property type="match status" value="1"/>
</dbReference>
<evidence type="ECO:0000313" key="11">
    <source>
        <dbReference type="Proteomes" id="UP000809789"/>
    </source>
</evidence>
<organism evidence="10 11">
    <name type="scientific">Elsinoe batatas</name>
    <dbReference type="NCBI Taxonomy" id="2601811"/>
    <lineage>
        <taxon>Eukaryota</taxon>
        <taxon>Fungi</taxon>
        <taxon>Dikarya</taxon>
        <taxon>Ascomycota</taxon>
        <taxon>Pezizomycotina</taxon>
        <taxon>Dothideomycetes</taxon>
        <taxon>Dothideomycetidae</taxon>
        <taxon>Myriangiales</taxon>
        <taxon>Elsinoaceae</taxon>
        <taxon>Elsinoe</taxon>
    </lineage>
</organism>
<feature type="modified residue" description="3-oxoalanine (Cys)" evidence="6">
    <location>
        <position position="74"/>
    </location>
</feature>
<dbReference type="PIRSF" id="PIRSF000972">
    <property type="entry name" value="Arylsulf_plant"/>
    <property type="match status" value="1"/>
</dbReference>
<evidence type="ECO:0000313" key="10">
    <source>
        <dbReference type="EMBL" id="KAG8628909.1"/>
    </source>
</evidence>